<feature type="region of interest" description="Disordered" evidence="1">
    <location>
        <begin position="44"/>
        <end position="66"/>
    </location>
</feature>
<evidence type="ECO:0008006" key="4">
    <source>
        <dbReference type="Google" id="ProtNLM"/>
    </source>
</evidence>
<feature type="compositionally biased region" description="Acidic residues" evidence="1">
    <location>
        <begin position="48"/>
        <end position="60"/>
    </location>
</feature>
<evidence type="ECO:0000313" key="3">
    <source>
        <dbReference type="Proteomes" id="UP001164743"/>
    </source>
</evidence>
<accession>A0ABY7CVM8</accession>
<gene>
    <name evidence="2" type="ORF">PtA15_10A129</name>
</gene>
<dbReference type="RefSeq" id="XP_053024265.1">
    <property type="nucleotide sequence ID" value="XM_053160274.1"/>
</dbReference>
<evidence type="ECO:0000313" key="2">
    <source>
        <dbReference type="EMBL" id="WAQ88710.1"/>
    </source>
</evidence>
<sequence>MYELIIYPSLILVSARKGVKNKNSMNDASLLWNKLTPEAQAAYQNGVPDDDYKTDDDETPVDNGTRKSMSFKRASEQVQSFLDDWFCKASGFLIAY</sequence>
<protein>
    <recommendedName>
        <fullName evidence="4">HMG box domain-containing protein</fullName>
    </recommendedName>
</protein>
<proteinExistence type="predicted"/>
<dbReference type="Proteomes" id="UP001164743">
    <property type="component" value="Chromosome 10A"/>
</dbReference>
<keyword evidence="3" id="KW-1185">Reference proteome</keyword>
<reference evidence="2" key="1">
    <citation type="submission" date="2022-10" db="EMBL/GenBank/DDBJ databases">
        <title>Puccinia triticina Genome sequencing and assembly.</title>
        <authorList>
            <person name="Li C."/>
        </authorList>
    </citation>
    <scope>NUCLEOTIDE SEQUENCE</scope>
    <source>
        <strain evidence="2">Pt15</strain>
    </source>
</reference>
<dbReference type="GeneID" id="77801169"/>
<name>A0ABY7CVM8_9BASI</name>
<evidence type="ECO:0000256" key="1">
    <source>
        <dbReference type="SAM" id="MobiDB-lite"/>
    </source>
</evidence>
<organism evidence="2 3">
    <name type="scientific">Puccinia triticina</name>
    <dbReference type="NCBI Taxonomy" id="208348"/>
    <lineage>
        <taxon>Eukaryota</taxon>
        <taxon>Fungi</taxon>
        <taxon>Dikarya</taxon>
        <taxon>Basidiomycota</taxon>
        <taxon>Pucciniomycotina</taxon>
        <taxon>Pucciniomycetes</taxon>
        <taxon>Pucciniales</taxon>
        <taxon>Pucciniaceae</taxon>
        <taxon>Puccinia</taxon>
    </lineage>
</organism>
<dbReference type="EMBL" id="CP110430">
    <property type="protein sequence ID" value="WAQ88710.1"/>
    <property type="molecule type" value="Genomic_DNA"/>
</dbReference>